<keyword evidence="2" id="KW-0547">Nucleotide-binding</keyword>
<dbReference type="GO" id="GO:0004674">
    <property type="term" value="F:protein serine/threonine kinase activity"/>
    <property type="evidence" value="ECO:0007669"/>
    <property type="project" value="InterPro"/>
</dbReference>
<dbReference type="AlphaFoldDB" id="A0A1Q9C6D4"/>
<comment type="caution">
    <text evidence="7">The sequence shown here is derived from an EMBL/GenBank/DDBJ whole genome shotgun (WGS) entry which is preliminary data.</text>
</comment>
<dbReference type="SUPFAM" id="SSF47819">
    <property type="entry name" value="HRDC-like"/>
    <property type="match status" value="1"/>
</dbReference>
<protein>
    <submittedName>
        <fullName evidence="7">Cell division control protein 2-like 3</fullName>
    </submittedName>
</protein>
<dbReference type="GO" id="GO:0000045">
    <property type="term" value="P:autophagosome assembly"/>
    <property type="evidence" value="ECO:0007669"/>
    <property type="project" value="TreeGrafter"/>
</dbReference>
<dbReference type="OrthoDB" id="419789at2759"/>
<keyword evidence="1" id="KW-0808">Transferase</keyword>
<dbReference type="EMBL" id="LSRX01001606">
    <property type="protein sequence ID" value="OLP78484.1"/>
    <property type="molecule type" value="Genomic_DNA"/>
</dbReference>
<keyword evidence="3" id="KW-0418">Kinase</keyword>
<evidence type="ECO:0000259" key="6">
    <source>
        <dbReference type="PROSITE" id="PS50011"/>
    </source>
</evidence>
<dbReference type="GO" id="GO:0000407">
    <property type="term" value="C:phagophore assembly site"/>
    <property type="evidence" value="ECO:0007669"/>
    <property type="project" value="TreeGrafter"/>
</dbReference>
<dbReference type="InterPro" id="IPR011009">
    <property type="entry name" value="Kinase-like_dom_sf"/>
</dbReference>
<dbReference type="PANTHER" id="PTHR24348:SF22">
    <property type="entry name" value="NON-SPECIFIC SERINE_THREONINE PROTEIN KINASE"/>
    <property type="match status" value="1"/>
</dbReference>
<keyword evidence="7" id="KW-0132">Cell division</keyword>
<dbReference type="GO" id="GO:0016020">
    <property type="term" value="C:membrane"/>
    <property type="evidence" value="ECO:0007669"/>
    <property type="project" value="TreeGrafter"/>
</dbReference>
<feature type="domain" description="Protein kinase" evidence="6">
    <location>
        <begin position="19"/>
        <end position="330"/>
    </location>
</feature>
<sequence>MQPSLATSTPLLERYRRGSNADGLLGEGSSCVVYKALACDGSSVAVKAFRAKSATSELQERYQKEVAMFKFLGVGPAGPGQHDEAGIETPRRLFVNLLDYSRNQAGTPGPEKDGKFYMVLELGHESLDMWLRTTGLIRMANVIQVARSLLAALEFLHGLGFVHLDVKPDNIMRFGSLWKLIDFGSCLSVGDVVPMHSFGFTPLYCSPELAEAALAEADGLAPLRWPLRARPAMDLWAVGVVLLDVLVQGCCFAETKASLDLVDLFADATPFEGWYRWLASTEPIDLRSLVAETPGAALLNAELCNLLGGLLQKESDSRPSAASVRRHPLLEPGGQQPARQKVELAFRKARATASLFSADQLMMVLQCIGVEASVETSLCQPVRQFLMPGSEGRSWPEWQTPAQVAALCTGSGASLWESLAAAPDRSGNMPSRGATLRKALRNVVPPVPADAVERLASWRKKAAEIADVSPQWVVPDKLLARAAAASTAAEARTVLGEVLGLDLVVDPDVEHALTGDALQVARQAHLTETSLAELLEHLSAARQVHRIQDAQENRRLETEVQELGGKLREAKGGPKESLEPEVLEIDHPFAPGTKPAWDESTSKSPSPTKANANRVVALDSGADEGPPEVETLSGLRIGMLKSPTVFPGE</sequence>
<dbReference type="Pfam" id="PF00069">
    <property type="entry name" value="Pkinase"/>
    <property type="match status" value="1"/>
</dbReference>
<dbReference type="GO" id="GO:0005776">
    <property type="term" value="C:autophagosome"/>
    <property type="evidence" value="ECO:0007669"/>
    <property type="project" value="TreeGrafter"/>
</dbReference>
<dbReference type="Gene3D" id="1.10.510.10">
    <property type="entry name" value="Transferase(Phosphotransferase) domain 1"/>
    <property type="match status" value="1"/>
</dbReference>
<keyword evidence="8" id="KW-1185">Reference proteome</keyword>
<reference evidence="7 8" key="1">
    <citation type="submission" date="2016-02" db="EMBL/GenBank/DDBJ databases">
        <title>Genome analysis of coral dinoflagellate symbionts highlights evolutionary adaptations to a symbiotic lifestyle.</title>
        <authorList>
            <person name="Aranda M."/>
            <person name="Li Y."/>
            <person name="Liew Y.J."/>
            <person name="Baumgarten S."/>
            <person name="Simakov O."/>
            <person name="Wilson M."/>
            <person name="Piel J."/>
            <person name="Ashoor H."/>
            <person name="Bougouffa S."/>
            <person name="Bajic V.B."/>
            <person name="Ryu T."/>
            <person name="Ravasi T."/>
            <person name="Bayer T."/>
            <person name="Micklem G."/>
            <person name="Kim H."/>
            <person name="Bhak J."/>
            <person name="Lajeunesse T.C."/>
            <person name="Voolstra C.R."/>
        </authorList>
    </citation>
    <scope>NUCLEOTIDE SEQUENCE [LARGE SCALE GENOMIC DNA]</scope>
    <source>
        <strain evidence="7 8">CCMP2467</strain>
    </source>
</reference>
<feature type="region of interest" description="Disordered" evidence="5">
    <location>
        <begin position="587"/>
        <end position="630"/>
    </location>
</feature>
<organism evidence="7 8">
    <name type="scientific">Symbiodinium microadriaticum</name>
    <name type="common">Dinoflagellate</name>
    <name type="synonym">Zooxanthella microadriatica</name>
    <dbReference type="NCBI Taxonomy" id="2951"/>
    <lineage>
        <taxon>Eukaryota</taxon>
        <taxon>Sar</taxon>
        <taxon>Alveolata</taxon>
        <taxon>Dinophyceae</taxon>
        <taxon>Suessiales</taxon>
        <taxon>Symbiodiniaceae</taxon>
        <taxon>Symbiodinium</taxon>
    </lineage>
</organism>
<keyword evidence="4" id="KW-0067">ATP-binding</keyword>
<dbReference type="GO" id="GO:0010506">
    <property type="term" value="P:regulation of autophagy"/>
    <property type="evidence" value="ECO:0007669"/>
    <property type="project" value="InterPro"/>
</dbReference>
<name>A0A1Q9C6D4_SYMMI</name>
<dbReference type="InterPro" id="IPR045269">
    <property type="entry name" value="Atg1-like"/>
</dbReference>
<dbReference type="GO" id="GO:0005829">
    <property type="term" value="C:cytosol"/>
    <property type="evidence" value="ECO:0007669"/>
    <property type="project" value="TreeGrafter"/>
</dbReference>
<accession>A0A1Q9C6D4</accession>
<feature type="compositionally biased region" description="Polar residues" evidence="5">
    <location>
        <begin position="602"/>
        <end position="611"/>
    </location>
</feature>
<evidence type="ECO:0000313" key="8">
    <source>
        <dbReference type="Proteomes" id="UP000186817"/>
    </source>
</evidence>
<keyword evidence="7" id="KW-0131">Cell cycle</keyword>
<dbReference type="SMART" id="SM00220">
    <property type="entry name" value="S_TKc"/>
    <property type="match status" value="1"/>
</dbReference>
<dbReference type="GO" id="GO:0051301">
    <property type="term" value="P:cell division"/>
    <property type="evidence" value="ECO:0007669"/>
    <property type="project" value="UniProtKB-KW"/>
</dbReference>
<dbReference type="SUPFAM" id="SSF56112">
    <property type="entry name" value="Protein kinase-like (PK-like)"/>
    <property type="match status" value="1"/>
</dbReference>
<evidence type="ECO:0000256" key="2">
    <source>
        <dbReference type="ARBA" id="ARBA00022741"/>
    </source>
</evidence>
<dbReference type="PANTHER" id="PTHR24348">
    <property type="entry name" value="SERINE/THREONINE-PROTEIN KINASE UNC-51-RELATED"/>
    <property type="match status" value="1"/>
</dbReference>
<dbReference type="PROSITE" id="PS50011">
    <property type="entry name" value="PROTEIN_KINASE_DOM"/>
    <property type="match status" value="1"/>
</dbReference>
<evidence type="ECO:0000256" key="1">
    <source>
        <dbReference type="ARBA" id="ARBA00022679"/>
    </source>
</evidence>
<evidence type="ECO:0000256" key="5">
    <source>
        <dbReference type="SAM" id="MobiDB-lite"/>
    </source>
</evidence>
<evidence type="ECO:0000313" key="7">
    <source>
        <dbReference type="EMBL" id="OLP78484.1"/>
    </source>
</evidence>
<gene>
    <name evidence="7" type="primary">CRK3</name>
    <name evidence="7" type="ORF">AK812_SmicGene41333</name>
</gene>
<evidence type="ECO:0000256" key="3">
    <source>
        <dbReference type="ARBA" id="ARBA00022777"/>
    </source>
</evidence>
<dbReference type="InterPro" id="IPR010997">
    <property type="entry name" value="HRDC-like_sf"/>
</dbReference>
<dbReference type="Proteomes" id="UP000186817">
    <property type="component" value="Unassembled WGS sequence"/>
</dbReference>
<dbReference type="GO" id="GO:0005524">
    <property type="term" value="F:ATP binding"/>
    <property type="evidence" value="ECO:0007669"/>
    <property type="project" value="UniProtKB-KW"/>
</dbReference>
<dbReference type="InterPro" id="IPR000719">
    <property type="entry name" value="Prot_kinase_dom"/>
</dbReference>
<evidence type="ECO:0000256" key="4">
    <source>
        <dbReference type="ARBA" id="ARBA00022840"/>
    </source>
</evidence>
<proteinExistence type="predicted"/>